<evidence type="ECO:0000256" key="1">
    <source>
        <dbReference type="SAM" id="MobiDB-lite"/>
    </source>
</evidence>
<feature type="region of interest" description="Disordered" evidence="1">
    <location>
        <begin position="1"/>
        <end position="33"/>
    </location>
</feature>
<keyword evidence="3" id="KW-1185">Reference proteome</keyword>
<protein>
    <submittedName>
        <fullName evidence="2">Uncharacterized protein</fullName>
    </submittedName>
</protein>
<feature type="compositionally biased region" description="Polar residues" evidence="1">
    <location>
        <begin position="18"/>
        <end position="33"/>
    </location>
</feature>
<name>A0A1N7E4C7_9ACTN</name>
<dbReference type="EMBL" id="FTNF01000020">
    <property type="protein sequence ID" value="SIR82868.1"/>
    <property type="molecule type" value="Genomic_DNA"/>
</dbReference>
<evidence type="ECO:0000313" key="2">
    <source>
        <dbReference type="EMBL" id="SIR82868.1"/>
    </source>
</evidence>
<evidence type="ECO:0000313" key="3">
    <source>
        <dbReference type="Proteomes" id="UP000186004"/>
    </source>
</evidence>
<organism evidence="2 3">
    <name type="scientific">Micromonospora avicenniae</name>
    <dbReference type="NCBI Taxonomy" id="1198245"/>
    <lineage>
        <taxon>Bacteria</taxon>
        <taxon>Bacillati</taxon>
        <taxon>Actinomycetota</taxon>
        <taxon>Actinomycetes</taxon>
        <taxon>Micromonosporales</taxon>
        <taxon>Micromonosporaceae</taxon>
        <taxon>Micromonospora</taxon>
    </lineage>
</organism>
<sequence length="61" mass="6325">MVGPPQPLGVAGRRPGAGTNTQYSPVPSTSRNGFSRITGVCGMTKVVHGWLSPQGRFAGSR</sequence>
<accession>A0A1N7E4C7</accession>
<gene>
    <name evidence="2" type="ORF">SAMN05444858_12067</name>
</gene>
<proteinExistence type="predicted"/>
<dbReference type="AlphaFoldDB" id="A0A1N7E4C7"/>
<dbReference type="Proteomes" id="UP000186004">
    <property type="component" value="Unassembled WGS sequence"/>
</dbReference>
<reference evidence="2 3" key="1">
    <citation type="submission" date="2017-01" db="EMBL/GenBank/DDBJ databases">
        <authorList>
            <person name="Mah S.A."/>
            <person name="Swanson W.J."/>
            <person name="Moy G.W."/>
            <person name="Vacquier V.D."/>
        </authorList>
    </citation>
    <scope>NUCLEOTIDE SEQUENCE [LARGE SCALE GENOMIC DNA]</scope>
    <source>
        <strain evidence="2 3">DSM 45758</strain>
    </source>
</reference>